<feature type="binding site" evidence="5">
    <location>
        <position position="230"/>
    </location>
    <ligand>
        <name>Mg(2+)</name>
        <dbReference type="ChEBI" id="CHEBI:18420"/>
        <label>2</label>
    </ligand>
</feature>
<evidence type="ECO:0000256" key="3">
    <source>
        <dbReference type="ARBA" id="ARBA00022822"/>
    </source>
</evidence>
<dbReference type="PANTHER" id="PTHR43285">
    <property type="entry name" value="ANTHRANILATE PHOSPHORIBOSYLTRANSFERASE"/>
    <property type="match status" value="1"/>
</dbReference>
<keyword evidence="1 5" id="KW-0328">Glycosyltransferase</keyword>
<comment type="cofactor">
    <cofactor evidence="5">
        <name>Mg(2+)</name>
        <dbReference type="ChEBI" id="CHEBI:18420"/>
    </cofactor>
    <text evidence="5">Binds 2 magnesium ions per monomer.</text>
</comment>
<dbReference type="Pfam" id="PF02885">
    <property type="entry name" value="Glycos_trans_3N"/>
    <property type="match status" value="1"/>
</dbReference>
<feature type="binding site" evidence="5">
    <location>
        <position position="94"/>
    </location>
    <ligand>
        <name>5-phospho-alpha-D-ribose 1-diphosphate</name>
        <dbReference type="ChEBI" id="CHEBI:58017"/>
    </ligand>
</feature>
<comment type="subunit">
    <text evidence="5">Homodimer.</text>
</comment>
<dbReference type="Gene3D" id="1.20.970.10">
    <property type="entry name" value="Transferase, Pyrimidine Nucleoside Phosphorylase, Chain C"/>
    <property type="match status" value="1"/>
</dbReference>
<dbReference type="Pfam" id="PF00591">
    <property type="entry name" value="Glycos_transf_3"/>
    <property type="match status" value="1"/>
</dbReference>
<evidence type="ECO:0000259" key="7">
    <source>
        <dbReference type="Pfam" id="PF02885"/>
    </source>
</evidence>
<evidence type="ECO:0000256" key="2">
    <source>
        <dbReference type="ARBA" id="ARBA00022679"/>
    </source>
</evidence>
<name>A0ABS9TJV3_9PSEU</name>
<keyword evidence="4 5" id="KW-0057">Aromatic amino acid biosynthesis</keyword>
<evidence type="ECO:0000313" key="9">
    <source>
        <dbReference type="Proteomes" id="UP001299970"/>
    </source>
</evidence>
<dbReference type="InterPro" id="IPR017459">
    <property type="entry name" value="Glycosyl_Trfase_fam3_N_dom"/>
</dbReference>
<protein>
    <recommendedName>
        <fullName evidence="5">Anthranilate phosphoribosyltransferase</fullName>
        <ecNumber evidence="5">2.4.2.18</ecNumber>
    </recommendedName>
</protein>
<keyword evidence="5" id="KW-0028">Amino-acid biosynthesis</keyword>
<evidence type="ECO:0000256" key="5">
    <source>
        <dbReference type="HAMAP-Rule" id="MF_00211"/>
    </source>
</evidence>
<keyword evidence="9" id="KW-1185">Reference proteome</keyword>
<keyword evidence="5" id="KW-0479">Metal-binding</keyword>
<comment type="function">
    <text evidence="5">Catalyzes the transfer of the phosphoribosyl group of 5-phosphorylribose-1-pyrophosphate (PRPP) to anthranilate to yield N-(5'-phosphoribosyl)-anthranilate (PRA).</text>
</comment>
<proteinExistence type="inferred from homology"/>
<comment type="pathway">
    <text evidence="5">Amino-acid biosynthesis; L-tryptophan biosynthesis; L-tryptophan from chorismate: step 2/5.</text>
</comment>
<dbReference type="SUPFAM" id="SSF52418">
    <property type="entry name" value="Nucleoside phosphorylase/phosphoribosyltransferase catalytic domain"/>
    <property type="match status" value="1"/>
</dbReference>
<feature type="binding site" evidence="5">
    <location>
        <position position="98"/>
    </location>
    <ligand>
        <name>Mg(2+)</name>
        <dbReference type="ChEBI" id="CHEBI:18420"/>
        <label>1</label>
    </ligand>
</feature>
<feature type="binding site" evidence="5">
    <location>
        <begin position="114"/>
        <end position="122"/>
    </location>
    <ligand>
        <name>5-phospho-alpha-D-ribose 1-diphosphate</name>
        <dbReference type="ChEBI" id="CHEBI:58017"/>
    </ligand>
</feature>
<keyword evidence="3 5" id="KW-0822">Tryptophan biosynthesis</keyword>
<comment type="similarity">
    <text evidence="5">Belongs to the anthranilate phosphoribosyltransferase family.</text>
</comment>
<dbReference type="GO" id="GO:0004048">
    <property type="term" value="F:anthranilate phosphoribosyltransferase activity"/>
    <property type="evidence" value="ECO:0007669"/>
    <property type="project" value="UniProtKB-EC"/>
</dbReference>
<dbReference type="Gene3D" id="3.40.1030.10">
    <property type="entry name" value="Nucleoside phosphorylase/phosphoribosyltransferase catalytic domain"/>
    <property type="match status" value="1"/>
</dbReference>
<comment type="caution">
    <text evidence="5">Lacks conserved residue(s) required for the propagation of feature annotation.</text>
</comment>
<feature type="domain" description="Glycosyl transferase family 3" evidence="6">
    <location>
        <begin position="80"/>
        <end position="333"/>
    </location>
</feature>
<feature type="binding site" evidence="5">
    <location>
        <position position="231"/>
    </location>
    <ligand>
        <name>Mg(2+)</name>
        <dbReference type="ChEBI" id="CHEBI:18420"/>
        <label>1</label>
    </ligand>
</feature>
<feature type="binding site" evidence="5">
    <location>
        <position position="86"/>
    </location>
    <ligand>
        <name>anthranilate</name>
        <dbReference type="ChEBI" id="CHEBI:16567"/>
        <label>1</label>
    </ligand>
</feature>
<dbReference type="InterPro" id="IPR005940">
    <property type="entry name" value="Anthranilate_Pribosyl_Tfrase"/>
</dbReference>
<dbReference type="Proteomes" id="UP001299970">
    <property type="component" value="Unassembled WGS sequence"/>
</dbReference>
<dbReference type="HAMAP" id="MF_00211">
    <property type="entry name" value="TrpD"/>
    <property type="match status" value="1"/>
</dbReference>
<dbReference type="InterPro" id="IPR000312">
    <property type="entry name" value="Glycosyl_Trfase_fam3"/>
</dbReference>
<dbReference type="PANTHER" id="PTHR43285:SF2">
    <property type="entry name" value="ANTHRANILATE PHOSPHORIBOSYLTRANSFERASE"/>
    <property type="match status" value="1"/>
</dbReference>
<feature type="binding site" evidence="5">
    <location>
        <position position="172"/>
    </location>
    <ligand>
        <name>anthranilate</name>
        <dbReference type="ChEBI" id="CHEBI:16567"/>
        <label>2</label>
    </ligand>
</feature>
<dbReference type="NCBIfam" id="TIGR01245">
    <property type="entry name" value="trpD"/>
    <property type="match status" value="1"/>
</dbReference>
<dbReference type="RefSeq" id="WP_241039470.1">
    <property type="nucleotide sequence ID" value="NZ_BAAAJF010000011.1"/>
</dbReference>
<feature type="binding site" evidence="5">
    <location>
        <position position="117"/>
    </location>
    <ligand>
        <name>anthranilate</name>
        <dbReference type="ChEBI" id="CHEBI:16567"/>
        <label>1</label>
    </ligand>
</feature>
<feature type="domain" description="Glycosyl transferase family 3 N-terminal" evidence="7">
    <location>
        <begin position="12"/>
        <end position="72"/>
    </location>
</feature>
<evidence type="ECO:0000259" key="6">
    <source>
        <dbReference type="Pfam" id="PF00591"/>
    </source>
</evidence>
<feature type="binding site" evidence="5">
    <location>
        <begin position="96"/>
        <end position="99"/>
    </location>
    <ligand>
        <name>5-phospho-alpha-D-ribose 1-diphosphate</name>
        <dbReference type="ChEBI" id="CHEBI:58017"/>
    </ligand>
</feature>
<dbReference type="SUPFAM" id="SSF47648">
    <property type="entry name" value="Nucleoside phosphorylase/phosphoribosyltransferase N-terminal domain"/>
    <property type="match status" value="1"/>
</dbReference>
<evidence type="ECO:0000256" key="4">
    <source>
        <dbReference type="ARBA" id="ARBA00023141"/>
    </source>
</evidence>
<dbReference type="EC" id="2.4.2.18" evidence="5"/>
<evidence type="ECO:0000256" key="1">
    <source>
        <dbReference type="ARBA" id="ARBA00022676"/>
    </source>
</evidence>
<dbReference type="InterPro" id="IPR036320">
    <property type="entry name" value="Glycosyl_Trfase_fam3_N_dom_sf"/>
</dbReference>
<feature type="binding site" evidence="5">
    <location>
        <position position="126"/>
    </location>
    <ligand>
        <name>5-phospho-alpha-D-ribose 1-diphosphate</name>
        <dbReference type="ChEBI" id="CHEBI:58017"/>
    </ligand>
</feature>
<keyword evidence="2 5" id="KW-0808">Transferase</keyword>
<dbReference type="InterPro" id="IPR035902">
    <property type="entry name" value="Nuc_phospho_transferase"/>
</dbReference>
<keyword evidence="5" id="KW-0460">Magnesium</keyword>
<feature type="binding site" evidence="5">
    <location>
        <begin position="89"/>
        <end position="90"/>
    </location>
    <ligand>
        <name>5-phospho-alpha-D-ribose 1-diphosphate</name>
        <dbReference type="ChEBI" id="CHEBI:58017"/>
    </ligand>
</feature>
<comment type="catalytic activity">
    <reaction evidence="5">
        <text>N-(5-phospho-beta-D-ribosyl)anthranilate + diphosphate = 5-phospho-alpha-D-ribose 1-diphosphate + anthranilate</text>
        <dbReference type="Rhea" id="RHEA:11768"/>
        <dbReference type="ChEBI" id="CHEBI:16567"/>
        <dbReference type="ChEBI" id="CHEBI:18277"/>
        <dbReference type="ChEBI" id="CHEBI:33019"/>
        <dbReference type="ChEBI" id="CHEBI:58017"/>
        <dbReference type="EC" id="2.4.2.18"/>
    </reaction>
</comment>
<comment type="caution">
    <text evidence="8">The sequence shown here is derived from an EMBL/GenBank/DDBJ whole genome shotgun (WGS) entry which is preliminary data.</text>
</comment>
<feature type="binding site" evidence="5">
    <location>
        <position position="86"/>
    </location>
    <ligand>
        <name>5-phospho-alpha-D-ribose 1-diphosphate</name>
        <dbReference type="ChEBI" id="CHEBI:58017"/>
    </ligand>
</feature>
<organism evidence="8 9">
    <name type="scientific">Pseudonocardia alaniniphila</name>
    <dbReference type="NCBI Taxonomy" id="75291"/>
    <lineage>
        <taxon>Bacteria</taxon>
        <taxon>Bacillati</taxon>
        <taxon>Actinomycetota</taxon>
        <taxon>Actinomycetes</taxon>
        <taxon>Pseudonocardiales</taxon>
        <taxon>Pseudonocardiaceae</taxon>
        <taxon>Pseudonocardia</taxon>
    </lineage>
</organism>
<gene>
    <name evidence="5 8" type="primary">trpD</name>
    <name evidence="8" type="ORF">MMF94_24285</name>
</gene>
<dbReference type="EMBL" id="JAKXMK010000022">
    <property type="protein sequence ID" value="MCH6168824.1"/>
    <property type="molecule type" value="Genomic_DNA"/>
</dbReference>
<accession>A0ABS9TJV3</accession>
<feature type="binding site" evidence="5">
    <location>
        <position position="231"/>
    </location>
    <ligand>
        <name>Mg(2+)</name>
        <dbReference type="ChEBI" id="CHEBI:18420"/>
        <label>2</label>
    </ligand>
</feature>
<evidence type="ECO:0000313" key="8">
    <source>
        <dbReference type="EMBL" id="MCH6168824.1"/>
    </source>
</evidence>
<reference evidence="8 9" key="1">
    <citation type="submission" date="2022-03" db="EMBL/GenBank/DDBJ databases">
        <title>Pseudonocardia alaer sp. nov., a novel actinomycete isolated from reed forest soil.</title>
        <authorList>
            <person name="Wang L."/>
        </authorList>
    </citation>
    <scope>NUCLEOTIDE SEQUENCE [LARGE SCALE GENOMIC DNA]</scope>
    <source>
        <strain evidence="8 9">Y-16303</strain>
    </source>
</reference>
<sequence length="349" mass="35489">MADDTPLTWSGILGRLLRGEHLEVGDTAWVMDRVLSGEATPAQLAGFLVALRAKGETAAEISGLAETMLRHARRVVVPGPAVDVVGTGGDQAHTVNISSMAAVIVAAAGVPVVKHGNRAASSASGAADVLEALGVAVDLPPDGVAACVAEVGIGFCFAPVFHPSFRHTAGPRRELGVPTAMNVLGPLTNPAQPLAALVGCADPRLAPVLAEVFAGRGACALVVRGDDGLDELTTTTTSTVWVASGGEVRTETLDAQAFGIAPATREDLRGGSAEVNAGVFRALVAGERGPVRSAVLLNAAAAVVAFDGPPARLAEAFPAALERVAEAIDSGAAERLLQRWAEFSTSLRA</sequence>